<protein>
    <recommendedName>
        <fullName evidence="2">SRP9 domain-containing protein</fullName>
    </recommendedName>
</protein>
<feature type="region of interest" description="Disordered" evidence="1">
    <location>
        <begin position="128"/>
        <end position="161"/>
    </location>
</feature>
<dbReference type="AlphaFoldDB" id="A0A316V9N2"/>
<dbReference type="Gene3D" id="3.30.720.10">
    <property type="entry name" value="Signal recognition particle alu RNA binding heterodimer, srp9/1"/>
    <property type="match status" value="1"/>
</dbReference>
<feature type="compositionally biased region" description="Low complexity" evidence="1">
    <location>
        <begin position="128"/>
        <end position="141"/>
    </location>
</feature>
<evidence type="ECO:0000313" key="4">
    <source>
        <dbReference type="Proteomes" id="UP000245771"/>
    </source>
</evidence>
<dbReference type="InterPro" id="IPR039914">
    <property type="entry name" value="SRP9-like"/>
</dbReference>
<dbReference type="GO" id="GO:0008312">
    <property type="term" value="F:7S RNA binding"/>
    <property type="evidence" value="ECO:0007669"/>
    <property type="project" value="InterPro"/>
</dbReference>
<evidence type="ECO:0000256" key="1">
    <source>
        <dbReference type="SAM" id="MobiDB-lite"/>
    </source>
</evidence>
<dbReference type="GO" id="GO:0005786">
    <property type="term" value="C:signal recognition particle, endoplasmic reticulum targeting"/>
    <property type="evidence" value="ECO:0007669"/>
    <property type="project" value="TreeGrafter"/>
</dbReference>
<name>A0A316V9N2_9BASI</name>
<dbReference type="GO" id="GO:0006614">
    <property type="term" value="P:SRP-dependent cotranslational protein targeting to membrane"/>
    <property type="evidence" value="ECO:0007669"/>
    <property type="project" value="InterPro"/>
</dbReference>
<dbReference type="InterPro" id="IPR039432">
    <property type="entry name" value="SRP9_dom"/>
</dbReference>
<dbReference type="RefSeq" id="XP_025354512.1">
    <property type="nucleotide sequence ID" value="XM_025502725.1"/>
</dbReference>
<organism evidence="3 4">
    <name type="scientific">Meira miltonrushii</name>
    <dbReference type="NCBI Taxonomy" id="1280837"/>
    <lineage>
        <taxon>Eukaryota</taxon>
        <taxon>Fungi</taxon>
        <taxon>Dikarya</taxon>
        <taxon>Basidiomycota</taxon>
        <taxon>Ustilaginomycotina</taxon>
        <taxon>Exobasidiomycetes</taxon>
        <taxon>Exobasidiales</taxon>
        <taxon>Brachybasidiaceae</taxon>
        <taxon>Meira</taxon>
    </lineage>
</organism>
<dbReference type="SUPFAM" id="SSF54762">
    <property type="entry name" value="Signal recognition particle alu RNA binding heterodimer, SRP9/14"/>
    <property type="match status" value="1"/>
</dbReference>
<dbReference type="PANTHER" id="PTHR12834:SF12">
    <property type="entry name" value="SIGNAL RECOGNITION PARTICLE 9 KDA PROTEIN"/>
    <property type="match status" value="1"/>
</dbReference>
<dbReference type="Pfam" id="PF05486">
    <property type="entry name" value="SRP9-21"/>
    <property type="match status" value="1"/>
</dbReference>
<dbReference type="STRING" id="1280837.A0A316V9N2"/>
<evidence type="ECO:0000259" key="2">
    <source>
        <dbReference type="Pfam" id="PF05486"/>
    </source>
</evidence>
<dbReference type="PANTHER" id="PTHR12834">
    <property type="entry name" value="SIGNAL RECOGNITION PARTICLE 9 KDA PROTEIN"/>
    <property type="match status" value="1"/>
</dbReference>
<gene>
    <name evidence="3" type="ORF">FA14DRAFT_70277</name>
</gene>
<proteinExistence type="predicted"/>
<keyword evidence="4" id="KW-1185">Reference proteome</keyword>
<reference evidence="3 4" key="1">
    <citation type="journal article" date="2018" name="Mol. Biol. Evol.">
        <title>Broad Genomic Sampling Reveals a Smut Pathogenic Ancestry of the Fungal Clade Ustilaginomycotina.</title>
        <authorList>
            <person name="Kijpornyongpan T."/>
            <person name="Mondo S.J."/>
            <person name="Barry K."/>
            <person name="Sandor L."/>
            <person name="Lee J."/>
            <person name="Lipzen A."/>
            <person name="Pangilinan J."/>
            <person name="LaButti K."/>
            <person name="Hainaut M."/>
            <person name="Henrissat B."/>
            <person name="Grigoriev I.V."/>
            <person name="Spatafora J.W."/>
            <person name="Aime M.C."/>
        </authorList>
    </citation>
    <scope>NUCLEOTIDE SEQUENCE [LARGE SCALE GENOMIC DNA]</scope>
    <source>
        <strain evidence="3 4">MCA 3882</strain>
    </source>
</reference>
<dbReference type="InParanoid" id="A0A316V9N2"/>
<dbReference type="EMBL" id="KZ819604">
    <property type="protein sequence ID" value="PWN34210.1"/>
    <property type="molecule type" value="Genomic_DNA"/>
</dbReference>
<feature type="compositionally biased region" description="Gly residues" evidence="1">
    <location>
        <begin position="142"/>
        <end position="151"/>
    </location>
</feature>
<dbReference type="Proteomes" id="UP000245771">
    <property type="component" value="Unassembled WGS sequence"/>
</dbReference>
<dbReference type="InterPro" id="IPR009018">
    <property type="entry name" value="Signal_recog_particle_SRP9/14"/>
</dbReference>
<evidence type="ECO:0000313" key="3">
    <source>
        <dbReference type="EMBL" id="PWN34210.1"/>
    </source>
</evidence>
<dbReference type="GeneID" id="37024506"/>
<accession>A0A316V9N2</accession>
<feature type="compositionally biased region" description="Basic residues" evidence="1">
    <location>
        <begin position="152"/>
        <end position="161"/>
    </location>
</feature>
<sequence length="161" mass="17191">MVYIKRWAEFHSKCVELYKKSPNDTRYLIKATPSQQWLVLKVTDDNTVRSCCTLSSISVLVLTLSFPPQCLKFRARSAIIINRFESFTRDMTALMADLPLPSEAAAAALSKSAQNVMDIDTEAAGAADTTTKAGGAATGNATAGGGSGGGANKKKKKKGKK</sequence>
<feature type="domain" description="SRP9" evidence="2">
    <location>
        <begin position="4"/>
        <end position="89"/>
    </location>
</feature>
<dbReference type="OrthoDB" id="360923at2759"/>